<organism evidence="1 2">
    <name type="scientific">Epilithonimonas lactis</name>
    <dbReference type="NCBI Taxonomy" id="421072"/>
    <lineage>
        <taxon>Bacteria</taxon>
        <taxon>Pseudomonadati</taxon>
        <taxon>Bacteroidota</taxon>
        <taxon>Flavobacteriia</taxon>
        <taxon>Flavobacteriales</taxon>
        <taxon>Weeksellaceae</taxon>
        <taxon>Chryseobacterium group</taxon>
        <taxon>Epilithonimonas</taxon>
    </lineage>
</organism>
<dbReference type="STRING" id="421072.SAMN04488097_3363"/>
<dbReference type="Proteomes" id="UP000028623">
    <property type="component" value="Unassembled WGS sequence"/>
</dbReference>
<dbReference type="InterPro" id="IPR018899">
    <property type="entry name" value="Conjug_transposon_Tra0"/>
</dbReference>
<dbReference type="eggNOG" id="ENOG502Z9MM">
    <property type="taxonomic scope" value="Bacteria"/>
</dbReference>
<reference evidence="1 2" key="1">
    <citation type="submission" date="2014-07" db="EMBL/GenBank/DDBJ databases">
        <title>Epilithonimonas lactis LMG 22401 Genome.</title>
        <authorList>
            <person name="Pipes S.E."/>
            <person name="Stropko S.J."/>
        </authorList>
    </citation>
    <scope>NUCLEOTIDE SEQUENCE [LARGE SCALE GENOMIC DNA]</scope>
    <source>
        <strain evidence="1 2">LMG 24401</strain>
    </source>
</reference>
<evidence type="ECO:0000313" key="2">
    <source>
        <dbReference type="Proteomes" id="UP000028623"/>
    </source>
</evidence>
<dbReference type="EMBL" id="JPLY01000005">
    <property type="protein sequence ID" value="KFC19134.1"/>
    <property type="molecule type" value="Genomic_DNA"/>
</dbReference>
<name>A0A085B9I9_9FLAO</name>
<dbReference type="Pfam" id="PF10626">
    <property type="entry name" value="TraO"/>
    <property type="match status" value="1"/>
</dbReference>
<accession>A0A085B9I9</accession>
<comment type="caution">
    <text evidence="1">The sequence shown here is derived from an EMBL/GenBank/DDBJ whole genome shotgun (WGS) entry which is preliminary data.</text>
</comment>
<proteinExistence type="predicted"/>
<sequence length="186" mass="21203">MMKKIFLIIIALLMNIMTYAQQMILKQKGLEVSYSVFPQSPEKYNYALSAGLISYAKNGNYLFGYAEYNRQYSEYTHYDIPIDTFLFNGGYSLYLWGDLMRNVNLNLGIGGLAGYEQINKGNEMIYDGSIINSTGNFIYGANGKLSLESYLTEQLVFLVNGQLRYLQNSQLGQLHALFGFGLRFNF</sequence>
<dbReference type="AlphaFoldDB" id="A0A085B9I9"/>
<gene>
    <name evidence="1" type="ORF">IO89_16655</name>
</gene>
<protein>
    <submittedName>
        <fullName evidence="1">Conjugal transfer protein TraO</fullName>
    </submittedName>
</protein>
<evidence type="ECO:0000313" key="1">
    <source>
        <dbReference type="EMBL" id="KFC19134.1"/>
    </source>
</evidence>
<keyword evidence="2" id="KW-1185">Reference proteome</keyword>